<dbReference type="InterPro" id="IPR052354">
    <property type="entry name" value="Cell_Wall_Dynamics_Protein"/>
</dbReference>
<gene>
    <name evidence="2" type="ORF">NMQ00_15800</name>
</gene>
<dbReference type="SMART" id="SM00287">
    <property type="entry name" value="SH3b"/>
    <property type="match status" value="3"/>
</dbReference>
<dbReference type="PANTHER" id="PTHR34408">
    <property type="entry name" value="FAMILY PROTEIN, PUTATIVE-RELATED"/>
    <property type="match status" value="1"/>
</dbReference>
<dbReference type="Pfam" id="PF08239">
    <property type="entry name" value="SH3_3"/>
    <property type="match status" value="2"/>
</dbReference>
<name>A0ABY5FTW7_9BACL</name>
<dbReference type="InterPro" id="IPR003646">
    <property type="entry name" value="SH3-like_bac-type"/>
</dbReference>
<reference evidence="2" key="1">
    <citation type="submission" date="2022-07" db="EMBL/GenBank/DDBJ databases">
        <title>Complete genome of CX2.</title>
        <authorList>
            <person name="Cao G."/>
        </authorList>
    </citation>
    <scope>NUCLEOTIDE SEQUENCE</scope>
    <source>
        <strain evidence="2">CX2</strain>
        <plasmid evidence="2">pCXA</plasmid>
    </source>
</reference>
<dbReference type="EMBL" id="CP101463">
    <property type="protein sequence ID" value="UTT44568.1"/>
    <property type="molecule type" value="Genomic_DNA"/>
</dbReference>
<evidence type="ECO:0000313" key="2">
    <source>
        <dbReference type="EMBL" id="UTT44568.1"/>
    </source>
</evidence>
<dbReference type="RefSeq" id="WP_255178770.1">
    <property type="nucleotide sequence ID" value="NZ_CP101463.1"/>
</dbReference>
<proteinExistence type="predicted"/>
<feature type="domain" description="SH3b" evidence="1">
    <location>
        <begin position="172"/>
        <end position="232"/>
    </location>
</feature>
<dbReference type="PANTHER" id="PTHR34408:SF1">
    <property type="entry name" value="GLYCOSYL HYDROLASE FAMILY 19 DOMAIN-CONTAINING PROTEIN HI_1415"/>
    <property type="match status" value="1"/>
</dbReference>
<feature type="domain" description="SH3b" evidence="1">
    <location>
        <begin position="102"/>
        <end position="165"/>
    </location>
</feature>
<evidence type="ECO:0000259" key="1">
    <source>
        <dbReference type="SMART" id="SM00287"/>
    </source>
</evidence>
<dbReference type="Gene3D" id="2.30.30.40">
    <property type="entry name" value="SH3 Domains"/>
    <property type="match status" value="3"/>
</dbReference>
<accession>A0ABY5FTW7</accession>
<sequence>MNTLKKITAGILCLTLLSGLEPKLLPISETNSTVEASVQTKVMYANAKTDAYDRRSTKKSKRVISIPYGARVERLAVYSSWSQVRYNNKVGWVASRALVEIKKVEVYDAKQNVTVYDSRSTKGKVVTKVPANKQVTRLAVNKSWSQIRYGSKTGWVASSKLKHRYTKETFAPKKYRVKVSAPLQSSALTTSKILNTIPEYSVIESVERHNEWLKITYNKQTGWIQNKYLKTYKAETTLEIINRVYGTNYDIEGTSYTFTIATKGDKEGYDPKVELDVNSIALNEINGLSSDKMTKEYTQAAKLFTTIHGGNAEKLSSKMLEVFNNGPYNQYIRYDKFEIKCDSSDIFIILSAN</sequence>
<geneLocation type="plasmid" evidence="2 3">
    <name>pCXA</name>
</geneLocation>
<organism evidence="2 3">
    <name type="scientific">Exiguobacterium aurantiacum</name>
    <dbReference type="NCBI Taxonomy" id="33987"/>
    <lineage>
        <taxon>Bacteria</taxon>
        <taxon>Bacillati</taxon>
        <taxon>Bacillota</taxon>
        <taxon>Bacilli</taxon>
        <taxon>Bacillales</taxon>
        <taxon>Bacillales Family XII. Incertae Sedis</taxon>
        <taxon>Exiguobacterium</taxon>
    </lineage>
</organism>
<evidence type="ECO:0000313" key="3">
    <source>
        <dbReference type="Proteomes" id="UP001060325"/>
    </source>
</evidence>
<protein>
    <submittedName>
        <fullName evidence="2">SH3 domain-containing protein</fullName>
    </submittedName>
</protein>
<feature type="domain" description="SH3b" evidence="1">
    <location>
        <begin position="39"/>
        <end position="101"/>
    </location>
</feature>
<dbReference type="Proteomes" id="UP001060325">
    <property type="component" value="Plasmid pCXA"/>
</dbReference>
<keyword evidence="2" id="KW-0614">Plasmid</keyword>
<keyword evidence="3" id="KW-1185">Reference proteome</keyword>